<evidence type="ECO:0000313" key="2">
    <source>
        <dbReference type="Proteomes" id="UP000533905"/>
    </source>
</evidence>
<sequence>MRLDHGYAAVTGFVATGWHNPLSSPLVALAAGRIAALAWAFQQQGWACCIPLLAVLAGKTARLAGRTYSKW</sequence>
<dbReference type="Proteomes" id="UP000533905">
    <property type="component" value="Unassembled WGS sequence"/>
</dbReference>
<evidence type="ECO:0000313" key="1">
    <source>
        <dbReference type="EMBL" id="NNG24608.1"/>
    </source>
</evidence>
<protein>
    <submittedName>
        <fullName evidence="1">Uncharacterized protein</fullName>
    </submittedName>
</protein>
<name>A0A7Y2K1G3_9BURK</name>
<reference evidence="1 2" key="1">
    <citation type="submission" date="2020-04" db="EMBL/GenBank/DDBJ databases">
        <title>Massilia sp. nov., a cold adapted bacteria isolated from Arctic soil.</title>
        <authorList>
            <person name="Son J."/>
            <person name="Ka J.-O."/>
        </authorList>
    </citation>
    <scope>NUCLEOTIDE SEQUENCE [LARGE SCALE GENOMIC DNA]</scope>
    <source>
        <strain evidence="1 2">ML15P13</strain>
    </source>
</reference>
<accession>A0A7Y2K1G3</accession>
<dbReference type="RefSeq" id="WP_171086439.1">
    <property type="nucleotide sequence ID" value="NZ_JABAIV010000006.1"/>
</dbReference>
<gene>
    <name evidence="1" type="ORF">HGB41_16570</name>
</gene>
<dbReference type="EMBL" id="JABAIV010000006">
    <property type="protein sequence ID" value="NNG24608.1"/>
    <property type="molecule type" value="Genomic_DNA"/>
</dbReference>
<keyword evidence="2" id="KW-1185">Reference proteome</keyword>
<organism evidence="1 2">
    <name type="scientific">Telluria aromaticivorans</name>
    <dbReference type="NCBI Taxonomy" id="2725995"/>
    <lineage>
        <taxon>Bacteria</taxon>
        <taxon>Pseudomonadati</taxon>
        <taxon>Pseudomonadota</taxon>
        <taxon>Betaproteobacteria</taxon>
        <taxon>Burkholderiales</taxon>
        <taxon>Oxalobacteraceae</taxon>
        <taxon>Telluria group</taxon>
        <taxon>Telluria</taxon>
    </lineage>
</organism>
<dbReference type="AlphaFoldDB" id="A0A7Y2K1G3"/>
<proteinExistence type="predicted"/>
<comment type="caution">
    <text evidence="1">The sequence shown here is derived from an EMBL/GenBank/DDBJ whole genome shotgun (WGS) entry which is preliminary data.</text>
</comment>